<dbReference type="AlphaFoldDB" id="A0A072STC9"/>
<feature type="chain" id="PRO_5043117869" evidence="1">
    <location>
        <begin position="24"/>
        <end position="140"/>
    </location>
</feature>
<proteinExistence type="predicted"/>
<reference evidence="3" key="2">
    <citation type="submission" date="2021-09" db="EMBL/GenBank/DDBJ databases">
        <title>Genomic analysis of Ralstonia spp.</title>
        <authorList>
            <person name="Aburjaile F."/>
            <person name="Ariute J.C."/>
            <person name="Pais A.K.L."/>
            <person name="Albuquerque G.M.R."/>
            <person name="Silva A.M.F."/>
            <person name="Brenig B."/>
            <person name="Azevedo V."/>
            <person name="Matiuzzi M."/>
            <person name="Ramos R."/>
            <person name="Goes-Neto A."/>
            <person name="Soares S."/>
            <person name="Iseppon A.M.B."/>
            <person name="Souza E."/>
            <person name="Gama M."/>
        </authorList>
    </citation>
    <scope>NUCLEOTIDE SEQUENCE</scope>
    <source>
        <strain evidence="3">B4</strain>
    </source>
</reference>
<evidence type="ECO:0000313" key="4">
    <source>
        <dbReference type="Proteomes" id="UP001143674"/>
    </source>
</evidence>
<dbReference type="EMBL" id="CP026092">
    <property type="protein sequence ID" value="AYB54831.1"/>
    <property type="molecule type" value="Genomic_DNA"/>
</dbReference>
<dbReference type="KEGG" id="rsy:RSUY_02910"/>
<evidence type="ECO:0000313" key="3">
    <source>
        <dbReference type="EMBL" id="MDB0524048.1"/>
    </source>
</evidence>
<dbReference type="Proteomes" id="UP001143674">
    <property type="component" value="Unassembled WGS sequence"/>
</dbReference>
<keyword evidence="1" id="KW-0732">Signal</keyword>
<dbReference type="EMBL" id="JAIVEX010000012">
    <property type="protein sequence ID" value="MDB0524048.1"/>
    <property type="molecule type" value="Genomic_DNA"/>
</dbReference>
<accession>A0A072STC9</accession>
<evidence type="ECO:0000256" key="1">
    <source>
        <dbReference type="SAM" id="SignalP"/>
    </source>
</evidence>
<dbReference type="RefSeq" id="WP_003261992.1">
    <property type="nucleotide sequence ID" value="NZ_CDLS01000001.1"/>
</dbReference>
<evidence type="ECO:0000313" key="2">
    <source>
        <dbReference type="EMBL" id="AYB54831.1"/>
    </source>
</evidence>
<sequence>MRILFSHFLVACAGLATHASCFAYDCNDSDLYQNGQHELALVRQTNSAQLARAVEFVQKAKGVDFNAALQEVMQTAGSPSQTRIYDDQLNELGAKIKEAKHDSPQACEELLKLQRQHAHVGQEKIGFIVKLVTGEDSAAR</sequence>
<protein>
    <submittedName>
        <fullName evidence="3">Uncharacterized protein</fullName>
    </submittedName>
</protein>
<feature type="signal peptide" evidence="1">
    <location>
        <begin position="1"/>
        <end position="23"/>
    </location>
</feature>
<organism evidence="3 4">
    <name type="scientific">Ralstonia solanacearum</name>
    <name type="common">Pseudomonas solanacearum</name>
    <dbReference type="NCBI Taxonomy" id="305"/>
    <lineage>
        <taxon>Bacteria</taxon>
        <taxon>Pseudomonadati</taxon>
        <taxon>Pseudomonadota</taxon>
        <taxon>Betaproteobacteria</taxon>
        <taxon>Burkholderiales</taxon>
        <taxon>Burkholderiaceae</taxon>
        <taxon>Ralstonia</taxon>
        <taxon>Ralstonia solanacearum species complex</taxon>
    </lineage>
</organism>
<dbReference type="GeneID" id="61362505"/>
<gene>
    <name evidence="2" type="ORF">C2L97_01505</name>
    <name evidence="3" type="ORF">LBW55_20805</name>
</gene>
<name>A0A072STC9_RALSL</name>
<reference evidence="2" key="1">
    <citation type="submission" date="2018-01" db="EMBL/GenBank/DDBJ databases">
        <title>Complete Genome Sequence of three strains from Ralstonia solanacearum ecotype Moko sequevar IIA-53 from Brazil.</title>
        <authorList>
            <person name="Silva J.R."/>
            <person name="Albuquerque G.M.R."/>
            <person name="Pais A.K.L."/>
            <person name="Silva A.M.F."/>
            <person name="Boiteux M.E.N.F."/>
            <person name="Souza E.B."/>
            <person name="Mariano R.L.R."/>
        </authorList>
    </citation>
    <scope>NUCLEOTIDE SEQUENCE [LARGE SCALE GENOMIC DNA]</scope>
    <source>
        <strain evidence="2">SFC</strain>
    </source>
</reference>